<dbReference type="PROSITE" id="PS00624">
    <property type="entry name" value="GMC_OXRED_2"/>
    <property type="match status" value="1"/>
</dbReference>
<accession>C9YCG2</accession>
<dbReference type="NCBIfam" id="NF002550">
    <property type="entry name" value="PRK02106.1"/>
    <property type="match status" value="1"/>
</dbReference>
<evidence type="ECO:0000256" key="2">
    <source>
        <dbReference type="ARBA" id="ARBA00010790"/>
    </source>
</evidence>
<organism evidence="7">
    <name type="scientific">Curvibacter symbiont subsp. Hydra magnipapillata</name>
    <dbReference type="NCBI Taxonomy" id="667019"/>
    <lineage>
        <taxon>Bacteria</taxon>
        <taxon>Pseudomonadati</taxon>
        <taxon>Pseudomonadota</taxon>
        <taxon>Betaproteobacteria</taxon>
        <taxon>Burkholderiales</taxon>
        <taxon>Comamonadaceae</taxon>
        <taxon>Curvibacter</taxon>
    </lineage>
</organism>
<keyword evidence="3" id="KW-0285">Flavoprotein</keyword>
<feature type="binding site" evidence="5">
    <location>
        <position position="85"/>
    </location>
    <ligand>
        <name>FAD</name>
        <dbReference type="ChEBI" id="CHEBI:57692"/>
    </ligand>
</feature>
<dbReference type="EC" id="1.1.99.1" evidence="7"/>
<dbReference type="SUPFAM" id="SSF54373">
    <property type="entry name" value="FAD-linked reductases, C-terminal domain"/>
    <property type="match status" value="1"/>
</dbReference>
<dbReference type="Pfam" id="PF00732">
    <property type="entry name" value="GMC_oxred_N"/>
    <property type="match status" value="1"/>
</dbReference>
<dbReference type="InterPro" id="IPR036188">
    <property type="entry name" value="FAD/NAD-bd_sf"/>
</dbReference>
<keyword evidence="4 5" id="KW-0274">FAD</keyword>
<dbReference type="GO" id="GO:0008812">
    <property type="term" value="F:choline dehydrogenase activity"/>
    <property type="evidence" value="ECO:0007669"/>
    <property type="project" value="UniProtKB-EC"/>
</dbReference>
<reference evidence="7" key="1">
    <citation type="journal article" date="2010" name="Nature">
        <title>The Dynamic genome of Hydra.</title>
        <authorList>
            <person name="Chapman J.A."/>
            <person name="Kirkness E.F."/>
            <person name="Simakov O."/>
            <person name="Hampson S.E."/>
            <person name="Mitros T."/>
            <person name="Weinmaier T."/>
            <person name="Rattei T."/>
            <person name="Balasubramanian P.G."/>
            <person name="Borman J."/>
            <person name="Busam D."/>
            <person name="Disbennett K."/>
            <person name="Pfannkoch C."/>
            <person name="Sumin N."/>
            <person name="Sutton G."/>
            <person name="Viswanathan L."/>
            <person name="Walenz B."/>
            <person name="Goodstein D.M."/>
            <person name="Hellsten U."/>
            <person name="Kawashima T."/>
            <person name="Prochnik S.E."/>
            <person name="Putnam N.H."/>
            <person name="Shu S."/>
            <person name="Blumberg B."/>
            <person name="Dana C.E."/>
            <person name="Gee L."/>
            <person name="Kibler D.F."/>
            <person name="Law L."/>
            <person name="Lindgens D."/>
            <person name="Martinez D.E."/>
            <person name="Peng J."/>
            <person name="Wigge P.A."/>
            <person name="Bertulat B."/>
            <person name="Guder C."/>
            <person name="Nakamura Y."/>
            <person name="Ozbek S."/>
            <person name="Watanabe H."/>
            <person name="Khalturin K."/>
            <person name="Hemmrich G."/>
            <person name="Franke A."/>
            <person name="Augustin R."/>
            <person name="Fraune S."/>
            <person name="Hayakawa E."/>
            <person name="Hayakawa S."/>
            <person name="Hirose M."/>
            <person name="Hwang J."/>
            <person name="Ikeo K."/>
            <person name="Nishimiya-Fujisawa C."/>
            <person name="Ogura A."/>
            <person name="Takahashi T."/>
            <person name="Steinmetz P.R."/>
            <person name="Zhang X."/>
            <person name="Aufschnaiter R."/>
            <person name="Eder M.K."/>
            <person name="Gorny A.K."/>
            <person name="Salvenmoser W."/>
            <person name="Heimberg A.M."/>
            <person name="Wheeler B.M."/>
            <person name="Peterson K.J."/>
            <person name="Boettger A."/>
            <person name="Tischler P."/>
            <person name="Wolf A."/>
            <person name="Gojobori T."/>
            <person name="Remington K.A."/>
            <person name="Strausberg R.L."/>
            <person name="Venter J."/>
            <person name="Technau U."/>
            <person name="Hobmayer B."/>
            <person name="Bosch T.C."/>
            <person name="Holstein T.W."/>
            <person name="Fujisawa T."/>
            <person name="Bode H.R."/>
            <person name="David C.N."/>
            <person name="Rokhsar D.S."/>
            <person name="Steele R.E."/>
        </authorList>
    </citation>
    <scope>NUCLEOTIDE SEQUENCE</scope>
</reference>
<dbReference type="Gene3D" id="3.30.560.10">
    <property type="entry name" value="Glucose Oxidase, domain 3"/>
    <property type="match status" value="1"/>
</dbReference>
<evidence type="ECO:0000256" key="3">
    <source>
        <dbReference type="ARBA" id="ARBA00022630"/>
    </source>
</evidence>
<feature type="domain" description="Glucose-methanol-choline oxidoreductase N-terminal" evidence="6">
    <location>
        <begin position="260"/>
        <end position="274"/>
    </location>
</feature>
<name>C9YCG2_CURXX</name>
<dbReference type="PANTHER" id="PTHR11552:SF147">
    <property type="entry name" value="CHOLINE DEHYDROGENASE, MITOCHONDRIAL"/>
    <property type="match status" value="1"/>
</dbReference>
<evidence type="ECO:0000256" key="4">
    <source>
        <dbReference type="ARBA" id="ARBA00022827"/>
    </source>
</evidence>
<gene>
    <name evidence="7" type="primary">alkJ</name>
    <name evidence="7" type="ORF">Csp_C23910</name>
</gene>
<evidence type="ECO:0000313" key="7">
    <source>
        <dbReference type="EMBL" id="CBA30511.1"/>
    </source>
</evidence>
<evidence type="ECO:0000259" key="6">
    <source>
        <dbReference type="PROSITE" id="PS00624"/>
    </source>
</evidence>
<dbReference type="GO" id="GO:0050660">
    <property type="term" value="F:flavin adenine dinucleotide binding"/>
    <property type="evidence" value="ECO:0007669"/>
    <property type="project" value="InterPro"/>
</dbReference>
<dbReference type="PANTHER" id="PTHR11552">
    <property type="entry name" value="GLUCOSE-METHANOL-CHOLINE GMC OXIDOREDUCTASE"/>
    <property type="match status" value="1"/>
</dbReference>
<sequence length="545" mass="59452">MTPTEFDYIVVGGGSAGCVLAGRLSEDPTITVCLLEAGGPDTSAFIHAPLGFAATAPLGIFNWNYESVPQPGLGGRRGFAPRGKVMGGSSSLNAMVYTRGNPHDYDRWAALGNPGWSYQEVLPLFKQSENNQCFGNNEYRSTGGPLNVSYLRSPSPLNQAFLDACESQGLPRTPDYNGAQQWGCAPAQVTQKDGERWSAAKAYVTPHRNRPNLTVITHAHTSKVLLDGAHGDQRATGVSYLHQGQTHELRARREVLLSGGAFGSPQLLMLSGVGPAEHLREHGIPVRHVLPGVGQNLQDHVTTVLIYRTQHQQETLGFSFKGALNMVKSVFEWRAKRTGWITTNVAESQAFMKTRPDVEAPDIQLAFCTGIVDDHTRKAHLGHGYTLHVTLMRPKSRGSVTLQSAKPTDAPRIDPAYLQDPDDLETLVRGTQMGFDIMQAQALQPYRGKMLYPIERDNRAQIEQFLRDHSDTEYHPIGTCKMGPANDPMAVVDAELRVHGIQGLRVVDASIMPDLVTGNTNAPTIMIAEKAVQHIRAAKAASMQA</sequence>
<evidence type="ECO:0000256" key="1">
    <source>
        <dbReference type="ARBA" id="ARBA00001974"/>
    </source>
</evidence>
<proteinExistence type="inferred from homology"/>
<feature type="binding site" evidence="5">
    <location>
        <begin position="93"/>
        <end position="96"/>
    </location>
    <ligand>
        <name>FAD</name>
        <dbReference type="ChEBI" id="CHEBI:57692"/>
    </ligand>
</feature>
<dbReference type="Pfam" id="PF05199">
    <property type="entry name" value="GMC_oxred_C"/>
    <property type="match status" value="1"/>
</dbReference>
<keyword evidence="7" id="KW-0560">Oxidoreductase</keyword>
<comment type="cofactor">
    <cofactor evidence="1 5">
        <name>FAD</name>
        <dbReference type="ChEBI" id="CHEBI:57692"/>
    </cofactor>
</comment>
<protein>
    <submittedName>
        <fullName evidence="7">Alcohol dehydrogenase [acceptor]</fullName>
        <ecNumber evidence="7">1.1.99.1</ecNumber>
    </submittedName>
</protein>
<dbReference type="SUPFAM" id="SSF51905">
    <property type="entry name" value="FAD/NAD(P)-binding domain"/>
    <property type="match status" value="1"/>
</dbReference>
<dbReference type="InterPro" id="IPR000172">
    <property type="entry name" value="GMC_OxRdtase_N"/>
</dbReference>
<dbReference type="EMBL" id="FN543105">
    <property type="protein sequence ID" value="CBA30511.1"/>
    <property type="molecule type" value="Genomic_DNA"/>
</dbReference>
<comment type="similarity">
    <text evidence="2">Belongs to the GMC oxidoreductase family.</text>
</comment>
<dbReference type="InterPro" id="IPR007867">
    <property type="entry name" value="GMC_OxRtase_C"/>
</dbReference>
<dbReference type="Gene3D" id="3.50.50.60">
    <property type="entry name" value="FAD/NAD(P)-binding domain"/>
    <property type="match status" value="1"/>
</dbReference>
<dbReference type="AlphaFoldDB" id="C9YCG2"/>
<evidence type="ECO:0000256" key="5">
    <source>
        <dbReference type="PIRSR" id="PIRSR000137-2"/>
    </source>
</evidence>
<dbReference type="InterPro" id="IPR012132">
    <property type="entry name" value="GMC_OxRdtase"/>
</dbReference>
<dbReference type="PIRSF" id="PIRSF000137">
    <property type="entry name" value="Alcohol_oxidase"/>
    <property type="match status" value="1"/>
</dbReference>